<dbReference type="GO" id="GO:0019262">
    <property type="term" value="P:N-acetylneuraminate catabolic process"/>
    <property type="evidence" value="ECO:0007669"/>
    <property type="project" value="UniProtKB-UniRule"/>
</dbReference>
<evidence type="ECO:0000256" key="6">
    <source>
        <dbReference type="ARBA" id="ARBA00023277"/>
    </source>
</evidence>
<comment type="function">
    <text evidence="2 7">Converts N-acetylmannosamine-6-phosphate (ManNAc-6-P) to N-acetylglucosamine-6-phosphate (GlcNAc-6-P).</text>
</comment>
<dbReference type="InterPro" id="IPR013785">
    <property type="entry name" value="Aldolase_TIM"/>
</dbReference>
<dbReference type="CDD" id="cd04729">
    <property type="entry name" value="NanE"/>
    <property type="match status" value="1"/>
</dbReference>
<evidence type="ECO:0000256" key="2">
    <source>
        <dbReference type="ARBA" id="ARBA00002147"/>
    </source>
</evidence>
<dbReference type="Gene3D" id="3.20.20.70">
    <property type="entry name" value="Aldolase class I"/>
    <property type="match status" value="1"/>
</dbReference>
<proteinExistence type="inferred from homology"/>
<dbReference type="Pfam" id="PF04131">
    <property type="entry name" value="NanE"/>
    <property type="match status" value="1"/>
</dbReference>
<evidence type="ECO:0000256" key="1">
    <source>
        <dbReference type="ARBA" id="ARBA00000056"/>
    </source>
</evidence>
<dbReference type="InterPro" id="IPR007260">
    <property type="entry name" value="NanE"/>
</dbReference>
<dbReference type="FunFam" id="3.20.20.70:FF:000035">
    <property type="entry name" value="Putative N-acetylmannosamine-6-phosphate 2-epimerase"/>
    <property type="match status" value="1"/>
</dbReference>
<evidence type="ECO:0000256" key="7">
    <source>
        <dbReference type="HAMAP-Rule" id="MF_01235"/>
    </source>
</evidence>
<dbReference type="NCBIfam" id="NF002231">
    <property type="entry name" value="PRK01130.1"/>
    <property type="match status" value="1"/>
</dbReference>
<dbReference type="HAMAP" id="MF_01235">
    <property type="entry name" value="ManNAc6P_epimer"/>
    <property type="match status" value="1"/>
</dbReference>
<dbReference type="PANTHER" id="PTHR36204:SF1">
    <property type="entry name" value="N-ACETYLMANNOSAMINE-6-PHOSPHATE 2-EPIMERASE-RELATED"/>
    <property type="match status" value="1"/>
</dbReference>
<evidence type="ECO:0000256" key="5">
    <source>
        <dbReference type="ARBA" id="ARBA00023235"/>
    </source>
</evidence>
<organism evidence="8 9">
    <name type="scientific">Ornithinibacillus halophilus</name>
    <dbReference type="NCBI Taxonomy" id="930117"/>
    <lineage>
        <taxon>Bacteria</taxon>
        <taxon>Bacillati</taxon>
        <taxon>Bacillota</taxon>
        <taxon>Bacilli</taxon>
        <taxon>Bacillales</taxon>
        <taxon>Bacillaceae</taxon>
        <taxon>Ornithinibacillus</taxon>
    </lineage>
</organism>
<comment type="catalytic activity">
    <reaction evidence="1 7">
        <text>an N-acyl-D-glucosamine 6-phosphate = an N-acyl-D-mannosamine 6-phosphate</text>
        <dbReference type="Rhea" id="RHEA:23932"/>
        <dbReference type="ChEBI" id="CHEBI:57599"/>
        <dbReference type="ChEBI" id="CHEBI:57666"/>
        <dbReference type="EC" id="5.1.3.9"/>
    </reaction>
</comment>
<dbReference type="EMBL" id="FQVW01000018">
    <property type="protein sequence ID" value="SHG16944.1"/>
    <property type="molecule type" value="Genomic_DNA"/>
</dbReference>
<dbReference type="GO" id="GO:0005975">
    <property type="term" value="P:carbohydrate metabolic process"/>
    <property type="evidence" value="ECO:0007669"/>
    <property type="project" value="UniProtKB-UniRule"/>
</dbReference>
<evidence type="ECO:0000313" key="8">
    <source>
        <dbReference type="EMBL" id="SHG16944.1"/>
    </source>
</evidence>
<comment type="pathway">
    <text evidence="3 7">Amino-sugar metabolism; N-acetylneuraminate degradation; D-fructose 6-phosphate from N-acetylneuraminate: step 3/5.</text>
</comment>
<gene>
    <name evidence="7" type="primary">nanE</name>
    <name evidence="8" type="ORF">SAMN05216225_101839</name>
</gene>
<keyword evidence="5 7" id="KW-0413">Isomerase</keyword>
<dbReference type="UniPathway" id="UPA00629">
    <property type="reaction ID" value="UER00682"/>
</dbReference>
<accession>A0A1M5HLV9</accession>
<sequence>MSQKLIVSCQALEDEPLHSSFIMSKMALAAYQGGASGIRANSVKDIQAIKKEVNLPIIGIIKQDYDDSEVRITPTIKEVQDLYEEGVDVIAFDATDRERPNKQTFESFFKEVKNRFPNQKFMADVSTVEEAIQAEKSGVDIVATTLVGYTPYTEGNVPLETLEEVLQSVKIPVIAEGNIDTPEKAKRALELGATAVVVGGAITRPQIITKRFSMKMEETITKGEN</sequence>
<dbReference type="GO" id="GO:0047465">
    <property type="term" value="F:N-acylglucosamine-6-phosphate 2-epimerase activity"/>
    <property type="evidence" value="ECO:0007669"/>
    <property type="project" value="UniProtKB-EC"/>
</dbReference>
<dbReference type="AlphaFoldDB" id="A0A1M5HLV9"/>
<keyword evidence="9" id="KW-1185">Reference proteome</keyword>
<dbReference type="PANTHER" id="PTHR36204">
    <property type="entry name" value="N-ACETYLMANNOSAMINE-6-PHOSPHATE 2-EPIMERASE-RELATED"/>
    <property type="match status" value="1"/>
</dbReference>
<evidence type="ECO:0000256" key="4">
    <source>
        <dbReference type="ARBA" id="ARBA00007439"/>
    </source>
</evidence>
<dbReference type="GO" id="GO:0005829">
    <property type="term" value="C:cytosol"/>
    <property type="evidence" value="ECO:0007669"/>
    <property type="project" value="TreeGrafter"/>
</dbReference>
<evidence type="ECO:0000256" key="3">
    <source>
        <dbReference type="ARBA" id="ARBA00005081"/>
    </source>
</evidence>
<dbReference type="SUPFAM" id="SSF51366">
    <property type="entry name" value="Ribulose-phoshate binding barrel"/>
    <property type="match status" value="1"/>
</dbReference>
<dbReference type="RefSeq" id="WP_072890223.1">
    <property type="nucleotide sequence ID" value="NZ_FQVW01000018.1"/>
</dbReference>
<reference evidence="8 9" key="1">
    <citation type="submission" date="2016-11" db="EMBL/GenBank/DDBJ databases">
        <authorList>
            <person name="Jaros S."/>
            <person name="Januszkiewicz K."/>
            <person name="Wedrychowicz H."/>
        </authorList>
    </citation>
    <scope>NUCLEOTIDE SEQUENCE [LARGE SCALE GENOMIC DNA]</scope>
    <source>
        <strain evidence="8 9">IBRC-M 10683</strain>
    </source>
</reference>
<dbReference type="OrthoDB" id="9781704at2"/>
<evidence type="ECO:0000313" key="9">
    <source>
        <dbReference type="Proteomes" id="UP000183988"/>
    </source>
</evidence>
<name>A0A1M5HLV9_9BACI</name>
<dbReference type="EC" id="5.1.3.9" evidence="7"/>
<dbReference type="Proteomes" id="UP000183988">
    <property type="component" value="Unassembled WGS sequence"/>
</dbReference>
<dbReference type="InterPro" id="IPR011060">
    <property type="entry name" value="RibuloseP-bd_barrel"/>
</dbReference>
<keyword evidence="6 7" id="KW-0119">Carbohydrate metabolism</keyword>
<comment type="similarity">
    <text evidence="4 7">Belongs to the NanE family.</text>
</comment>
<dbReference type="GO" id="GO:0006053">
    <property type="term" value="P:N-acetylmannosamine catabolic process"/>
    <property type="evidence" value="ECO:0007669"/>
    <property type="project" value="TreeGrafter"/>
</dbReference>
<dbReference type="STRING" id="930117.SAMN05216225_101839"/>
<protein>
    <recommendedName>
        <fullName evidence="7">Putative N-acetylmannosamine-6-phosphate 2-epimerase</fullName>
        <ecNumber evidence="7">5.1.3.9</ecNumber>
    </recommendedName>
    <alternativeName>
        <fullName evidence="7">ManNAc-6-P epimerase</fullName>
    </alternativeName>
</protein>